<feature type="region of interest" description="Disordered" evidence="5">
    <location>
        <begin position="572"/>
        <end position="621"/>
    </location>
</feature>
<dbReference type="Pfam" id="PF00607">
    <property type="entry name" value="Gag_p24"/>
    <property type="match status" value="1"/>
</dbReference>
<accession>A0AA40IC51</accession>
<dbReference type="Proteomes" id="UP001177744">
    <property type="component" value="Unassembled WGS sequence"/>
</dbReference>
<dbReference type="PANTHER" id="PTHR40389">
    <property type="entry name" value="ENDOGENOUS RETROVIRUS GROUP K MEMBER 24 GAG POLYPROTEIN-RELATED"/>
    <property type="match status" value="1"/>
</dbReference>
<dbReference type="PANTHER" id="PTHR40389:SF3">
    <property type="entry name" value="IGE-BINDING PROTEIN"/>
    <property type="match status" value="1"/>
</dbReference>
<organism evidence="7 8">
    <name type="scientific">Cnephaeus nilssonii</name>
    <name type="common">Northern bat</name>
    <name type="synonym">Eptesicus nilssonii</name>
    <dbReference type="NCBI Taxonomy" id="3371016"/>
    <lineage>
        <taxon>Eukaryota</taxon>
        <taxon>Metazoa</taxon>
        <taxon>Chordata</taxon>
        <taxon>Craniata</taxon>
        <taxon>Vertebrata</taxon>
        <taxon>Euteleostomi</taxon>
        <taxon>Mammalia</taxon>
        <taxon>Eutheria</taxon>
        <taxon>Laurasiatheria</taxon>
        <taxon>Chiroptera</taxon>
        <taxon>Yangochiroptera</taxon>
        <taxon>Vespertilionidae</taxon>
        <taxon>Cnephaeus</taxon>
    </lineage>
</organism>
<dbReference type="GO" id="GO:0008270">
    <property type="term" value="F:zinc ion binding"/>
    <property type="evidence" value="ECO:0007669"/>
    <property type="project" value="UniProtKB-KW"/>
</dbReference>
<keyword evidence="8" id="KW-1185">Reference proteome</keyword>
<dbReference type="GO" id="GO:0003676">
    <property type="term" value="F:nucleic acid binding"/>
    <property type="evidence" value="ECO:0007669"/>
    <property type="project" value="InterPro"/>
</dbReference>
<dbReference type="Gene3D" id="1.10.150.490">
    <property type="entry name" value="Retroviral GAG p10 protein"/>
    <property type="match status" value="1"/>
</dbReference>
<dbReference type="GO" id="GO:0016032">
    <property type="term" value="P:viral process"/>
    <property type="evidence" value="ECO:0007669"/>
    <property type="project" value="InterPro"/>
</dbReference>
<keyword evidence="2 4" id="KW-0863">Zinc-finger</keyword>
<dbReference type="GO" id="GO:0005198">
    <property type="term" value="F:structural molecule activity"/>
    <property type="evidence" value="ECO:0007669"/>
    <property type="project" value="InterPro"/>
</dbReference>
<dbReference type="Gene3D" id="1.10.375.10">
    <property type="entry name" value="Human Immunodeficiency Virus Type 1 Capsid Protein"/>
    <property type="match status" value="2"/>
</dbReference>
<dbReference type="InterPro" id="IPR036875">
    <property type="entry name" value="Znf_CCHC_sf"/>
</dbReference>
<dbReference type="SUPFAM" id="SSF47943">
    <property type="entry name" value="Retrovirus capsid protein, N-terminal core domain"/>
    <property type="match status" value="1"/>
</dbReference>
<evidence type="ECO:0000256" key="2">
    <source>
        <dbReference type="ARBA" id="ARBA00022771"/>
    </source>
</evidence>
<dbReference type="InterPro" id="IPR008916">
    <property type="entry name" value="Retrov_capsid_C"/>
</dbReference>
<dbReference type="Gene3D" id="1.10.1200.30">
    <property type="match status" value="1"/>
</dbReference>
<dbReference type="InterPro" id="IPR001878">
    <property type="entry name" value="Znf_CCHC"/>
</dbReference>
<protein>
    <recommendedName>
        <fullName evidence="6">CCHC-type domain-containing protein</fullName>
    </recommendedName>
</protein>
<feature type="region of interest" description="Disordered" evidence="5">
    <location>
        <begin position="148"/>
        <end position="190"/>
    </location>
</feature>
<feature type="compositionally biased region" description="Polar residues" evidence="5">
    <location>
        <begin position="595"/>
        <end position="605"/>
    </location>
</feature>
<feature type="domain" description="CCHC-type" evidence="6">
    <location>
        <begin position="525"/>
        <end position="540"/>
    </location>
</feature>
<reference evidence="7" key="1">
    <citation type="submission" date="2023-06" db="EMBL/GenBank/DDBJ databases">
        <title>Reference genome for the Northern bat (Eptesicus nilssonii), a most northern bat species.</title>
        <authorList>
            <person name="Laine V.N."/>
            <person name="Pulliainen A.T."/>
            <person name="Lilley T.M."/>
        </authorList>
    </citation>
    <scope>NUCLEOTIDE SEQUENCE</scope>
    <source>
        <strain evidence="7">BLF_Eptnil</strain>
        <tissue evidence="7">Kidney</tissue>
    </source>
</reference>
<evidence type="ECO:0000256" key="4">
    <source>
        <dbReference type="PROSITE-ProRule" id="PRU00047"/>
    </source>
</evidence>
<feature type="compositionally biased region" description="Low complexity" evidence="5">
    <location>
        <begin position="606"/>
        <end position="616"/>
    </location>
</feature>
<name>A0AA40IC51_CNENI</name>
<dbReference type="PROSITE" id="PS50158">
    <property type="entry name" value="ZF_CCHC"/>
    <property type="match status" value="1"/>
</dbReference>
<dbReference type="Pfam" id="PF19317">
    <property type="entry name" value="Gag_p24_C"/>
    <property type="match status" value="1"/>
</dbReference>
<dbReference type="EMBL" id="JAULJE010000001">
    <property type="protein sequence ID" value="KAK1346863.1"/>
    <property type="molecule type" value="Genomic_DNA"/>
</dbReference>
<dbReference type="InterPro" id="IPR050195">
    <property type="entry name" value="Primate_lentivir_Gag_pol-like"/>
</dbReference>
<dbReference type="AlphaFoldDB" id="A0AA40IC51"/>
<dbReference type="SUPFAM" id="SSF47353">
    <property type="entry name" value="Retrovirus capsid dimerization domain-like"/>
    <property type="match status" value="1"/>
</dbReference>
<dbReference type="SUPFAM" id="SSF47836">
    <property type="entry name" value="Retroviral matrix proteins"/>
    <property type="match status" value="1"/>
</dbReference>
<dbReference type="Pfam" id="PF02337">
    <property type="entry name" value="Gag_p10"/>
    <property type="match status" value="1"/>
</dbReference>
<dbReference type="SMART" id="SM00343">
    <property type="entry name" value="ZnF_C2HC"/>
    <property type="match status" value="2"/>
</dbReference>
<dbReference type="InterPro" id="IPR008919">
    <property type="entry name" value="Retrov_capsid_N"/>
</dbReference>
<evidence type="ECO:0000313" key="7">
    <source>
        <dbReference type="EMBL" id="KAK1346863.1"/>
    </source>
</evidence>
<gene>
    <name evidence="7" type="ORF">QTO34_000723</name>
</gene>
<sequence>MGTSLSSHEVFLGGLKESLRMRGVRVKRKDLRHFFSLIHETCPWFPLEGTIDSKRWKRVGDALQDYYETFGPEKIPISAFSYWNLIHDILKVHPLDPDIKDIIKTVETVLKDSSRPPSACPSVATHLKRIFTKVPGIYPSLKGLNKTPFDDKLSPEDQETLDEQAAHCHDSEDPWGLTAPALQEPPNKAYKLPPYNPLTLYYPPPFCATAPNLPFNSDPIRQAKKSSNKNVNTSSLLKKSKPSRQNLPPSLLTQILPKPQGSRPTVVEEEDNLLEEGSDSQTQNPDSDNEASDTEDPNLSQSDTSEQKYRRLNIKHLKDLKAAVSNYGPTAPFTIALLESLSDKWLTPNDWLSLARATLSGETAQRNNESKNSCSWTRDKLLGRPPYETNEIQAKFSPGLLAQIQVAGLKAWRRLPPKGPATTSLAKIHQGADEPYSDFISRLTDAAERLVGGGETESAFVKHLAYENANPVCQETIRPHRCGNLSDYIKLCSGIGTSHAIGLAIGAALKNFTQEKQPNTQQKTCFNCKQPGNFIKDCPSGKQPRAPPKTVCPRCRRGLHWANECHSKTDIEGKALPPWQGNSSRAIPRPRTRCRTNGPSGSSRNRFFPPRHQLPLPRHPRKDRTGPLFCLLYNINTRSRHSTYFH</sequence>
<evidence type="ECO:0000256" key="5">
    <source>
        <dbReference type="SAM" id="MobiDB-lite"/>
    </source>
</evidence>
<dbReference type="InterPro" id="IPR045345">
    <property type="entry name" value="Gag_p24_C"/>
</dbReference>
<dbReference type="Gene3D" id="4.10.60.10">
    <property type="entry name" value="Zinc finger, CCHC-type"/>
    <property type="match status" value="1"/>
</dbReference>
<evidence type="ECO:0000313" key="8">
    <source>
        <dbReference type="Proteomes" id="UP001177744"/>
    </source>
</evidence>
<dbReference type="InterPro" id="IPR038124">
    <property type="entry name" value="B_retro_matrix_sf"/>
</dbReference>
<comment type="caution">
    <text evidence="7">The sequence shown here is derived from an EMBL/GenBank/DDBJ whole genome shotgun (WGS) entry which is preliminary data.</text>
</comment>
<dbReference type="SUPFAM" id="SSF57756">
    <property type="entry name" value="Retrovirus zinc finger-like domains"/>
    <property type="match status" value="2"/>
</dbReference>
<keyword evidence="1" id="KW-0479">Metal-binding</keyword>
<evidence type="ECO:0000256" key="1">
    <source>
        <dbReference type="ARBA" id="ARBA00022723"/>
    </source>
</evidence>
<feature type="compositionally biased region" description="Low complexity" evidence="5">
    <location>
        <begin position="228"/>
        <end position="237"/>
    </location>
</feature>
<dbReference type="InterPro" id="IPR010999">
    <property type="entry name" value="Retrovr_matrix"/>
</dbReference>
<evidence type="ECO:0000259" key="6">
    <source>
        <dbReference type="PROSITE" id="PS50158"/>
    </source>
</evidence>
<dbReference type="InterPro" id="IPR003322">
    <property type="entry name" value="B_retro_matrix"/>
</dbReference>
<evidence type="ECO:0000256" key="3">
    <source>
        <dbReference type="ARBA" id="ARBA00022833"/>
    </source>
</evidence>
<feature type="compositionally biased region" description="Acidic residues" evidence="5">
    <location>
        <begin position="267"/>
        <end position="278"/>
    </location>
</feature>
<proteinExistence type="predicted"/>
<keyword evidence="3" id="KW-0862">Zinc</keyword>
<feature type="region of interest" description="Disordered" evidence="5">
    <location>
        <begin position="218"/>
        <end position="307"/>
    </location>
</feature>
<dbReference type="Pfam" id="PF14787">
    <property type="entry name" value="zf-CCHC_5"/>
    <property type="match status" value="1"/>
</dbReference>
<feature type="compositionally biased region" description="Polar residues" evidence="5">
    <location>
        <begin position="243"/>
        <end position="253"/>
    </location>
</feature>
<feature type="compositionally biased region" description="Acidic residues" evidence="5">
    <location>
        <begin position="287"/>
        <end position="296"/>
    </location>
</feature>